<dbReference type="Proteomes" id="UP000727506">
    <property type="component" value="Unassembled WGS sequence"/>
</dbReference>
<dbReference type="EMBL" id="JAGZSV010000302">
    <property type="protein sequence ID" value="MBS6941772.1"/>
    <property type="molecule type" value="Genomic_DNA"/>
</dbReference>
<proteinExistence type="predicted"/>
<evidence type="ECO:0000313" key="2">
    <source>
        <dbReference type="Proteomes" id="UP000727506"/>
    </source>
</evidence>
<sequence length="110" mass="12208">CECLLRIGVVSAWFAKGRIGAVCKERPDPMPSFRSLSFSSSLSRSKATCDALPRCRAGISRSVCACRFQRRTESALLMGRRYFDPIVEDESGGRARMEAGRPLWFVASTL</sequence>
<reference evidence="1" key="1">
    <citation type="submission" date="2021-02" db="EMBL/GenBank/DDBJ databases">
        <title>Infant gut strain persistence is associated with maternal origin, phylogeny, and functional potential including surface adhesion and iron acquisition.</title>
        <authorList>
            <person name="Lou Y.C."/>
        </authorList>
    </citation>
    <scope>NUCLEOTIDE SEQUENCE</scope>
    <source>
        <strain evidence="1">L2_039_000G1_dasL2_039_000G1_concoct_11</strain>
    </source>
</reference>
<feature type="non-terminal residue" evidence="1">
    <location>
        <position position="1"/>
    </location>
</feature>
<accession>A0A943UZC1</accession>
<protein>
    <submittedName>
        <fullName evidence="1">Uncharacterized protein</fullName>
    </submittedName>
</protein>
<name>A0A943UZC1_9ACTN</name>
<gene>
    <name evidence="1" type="ORF">KH142_09990</name>
</gene>
<comment type="caution">
    <text evidence="1">The sequence shown here is derived from an EMBL/GenBank/DDBJ whole genome shotgun (WGS) entry which is preliminary data.</text>
</comment>
<organism evidence="1 2">
    <name type="scientific">Slackia piriformis</name>
    <dbReference type="NCBI Taxonomy" id="626934"/>
    <lineage>
        <taxon>Bacteria</taxon>
        <taxon>Bacillati</taxon>
        <taxon>Actinomycetota</taxon>
        <taxon>Coriobacteriia</taxon>
        <taxon>Eggerthellales</taxon>
        <taxon>Eggerthellaceae</taxon>
        <taxon>Slackia</taxon>
    </lineage>
</organism>
<dbReference type="AlphaFoldDB" id="A0A943UZC1"/>
<evidence type="ECO:0000313" key="1">
    <source>
        <dbReference type="EMBL" id="MBS6941772.1"/>
    </source>
</evidence>